<dbReference type="Gene3D" id="2.90.10.10">
    <property type="entry name" value="Bulb-type lectin domain"/>
    <property type="match status" value="1"/>
</dbReference>
<comment type="caution">
    <text evidence="7">The sequence shown here is derived from an EMBL/GenBank/DDBJ whole genome shotgun (WGS) entry which is preliminary data.</text>
</comment>
<organism evidence="7 8">
    <name type="scientific">Dipteronia dyeriana</name>
    <dbReference type="NCBI Taxonomy" id="168575"/>
    <lineage>
        <taxon>Eukaryota</taxon>
        <taxon>Viridiplantae</taxon>
        <taxon>Streptophyta</taxon>
        <taxon>Embryophyta</taxon>
        <taxon>Tracheophyta</taxon>
        <taxon>Spermatophyta</taxon>
        <taxon>Magnoliopsida</taxon>
        <taxon>eudicotyledons</taxon>
        <taxon>Gunneridae</taxon>
        <taxon>Pentapetalae</taxon>
        <taxon>rosids</taxon>
        <taxon>malvids</taxon>
        <taxon>Sapindales</taxon>
        <taxon>Sapindaceae</taxon>
        <taxon>Hippocastanoideae</taxon>
        <taxon>Acereae</taxon>
        <taxon>Dipteronia</taxon>
    </lineage>
</organism>
<gene>
    <name evidence="7" type="ORF">Ddye_019452</name>
</gene>
<dbReference type="SUPFAM" id="SSF56112">
    <property type="entry name" value="Protein kinase-like (PK-like)"/>
    <property type="match status" value="1"/>
</dbReference>
<keyword evidence="3" id="KW-0325">Glycoprotein</keyword>
<dbReference type="FunFam" id="2.90.10.10:FF:000001">
    <property type="entry name" value="G-type lectin S-receptor-like serine/threonine-protein kinase"/>
    <property type="match status" value="1"/>
</dbReference>
<dbReference type="SUPFAM" id="SSF51110">
    <property type="entry name" value="alpha-D-mannose-specific plant lectins"/>
    <property type="match status" value="1"/>
</dbReference>
<dbReference type="PANTHER" id="PTHR32444">
    <property type="entry name" value="BULB-TYPE LECTIN DOMAIN-CONTAINING PROTEIN"/>
    <property type="match status" value="1"/>
</dbReference>
<dbReference type="Pfam" id="PF08276">
    <property type="entry name" value="PAN_2"/>
    <property type="match status" value="1"/>
</dbReference>
<feature type="domain" description="Apple" evidence="6">
    <location>
        <begin position="338"/>
        <end position="421"/>
    </location>
</feature>
<dbReference type="Proteomes" id="UP001280121">
    <property type="component" value="Unassembled WGS sequence"/>
</dbReference>
<dbReference type="InterPro" id="IPR001480">
    <property type="entry name" value="Bulb-type_lectin_dom"/>
</dbReference>
<keyword evidence="8" id="KW-1185">Reference proteome</keyword>
<feature type="transmembrane region" description="Helical" evidence="4">
    <location>
        <begin position="431"/>
        <end position="452"/>
    </location>
</feature>
<dbReference type="PANTHER" id="PTHR32444:SF198">
    <property type="entry name" value="BULB-TYPE LECTIN DOMAIN-CONTAINING PROTEIN"/>
    <property type="match status" value="1"/>
</dbReference>
<evidence type="ECO:0000313" key="8">
    <source>
        <dbReference type="Proteomes" id="UP001280121"/>
    </source>
</evidence>
<evidence type="ECO:0000256" key="1">
    <source>
        <dbReference type="ARBA" id="ARBA00022729"/>
    </source>
</evidence>
<dbReference type="Pfam" id="PF01453">
    <property type="entry name" value="B_lectin"/>
    <property type="match status" value="1"/>
</dbReference>
<reference evidence="7" key="1">
    <citation type="journal article" date="2023" name="Plant J.">
        <title>Genome sequences and population genomics provide insights into the demographic history, inbreeding, and mutation load of two 'living fossil' tree species of Dipteronia.</title>
        <authorList>
            <person name="Feng Y."/>
            <person name="Comes H.P."/>
            <person name="Chen J."/>
            <person name="Zhu S."/>
            <person name="Lu R."/>
            <person name="Zhang X."/>
            <person name="Li P."/>
            <person name="Qiu J."/>
            <person name="Olsen K.M."/>
            <person name="Qiu Y."/>
        </authorList>
    </citation>
    <scope>NUCLEOTIDE SEQUENCE</scope>
    <source>
        <strain evidence="7">KIB01</strain>
    </source>
</reference>
<evidence type="ECO:0000259" key="6">
    <source>
        <dbReference type="PROSITE" id="PS50948"/>
    </source>
</evidence>
<dbReference type="EMBL" id="JANJYI010000006">
    <property type="protein sequence ID" value="KAK2644257.1"/>
    <property type="molecule type" value="Genomic_DNA"/>
</dbReference>
<dbReference type="PROSITE" id="PS50927">
    <property type="entry name" value="BULB_LECTIN"/>
    <property type="match status" value="1"/>
</dbReference>
<feature type="domain" description="Bulb-type lectin" evidence="5">
    <location>
        <begin position="27"/>
        <end position="147"/>
    </location>
</feature>
<accession>A0AAD9TY36</accession>
<dbReference type="SMART" id="SM00108">
    <property type="entry name" value="B_lectin"/>
    <property type="match status" value="1"/>
</dbReference>
<dbReference type="AlphaFoldDB" id="A0AAD9TY36"/>
<dbReference type="InterPro" id="IPR000858">
    <property type="entry name" value="S_locus_glycoprot_dom"/>
</dbReference>
<dbReference type="CDD" id="cd01098">
    <property type="entry name" value="PAN_AP_plant"/>
    <property type="match status" value="1"/>
</dbReference>
<protein>
    <submittedName>
        <fullName evidence="7">Uncharacterized protein</fullName>
    </submittedName>
</protein>
<evidence type="ECO:0000259" key="5">
    <source>
        <dbReference type="PROSITE" id="PS50927"/>
    </source>
</evidence>
<dbReference type="PROSITE" id="PS50948">
    <property type="entry name" value="PAN"/>
    <property type="match status" value="1"/>
</dbReference>
<dbReference type="SMART" id="SM00473">
    <property type="entry name" value="PAN_AP"/>
    <property type="match status" value="1"/>
</dbReference>
<name>A0AAD9TY36_9ROSI</name>
<keyword evidence="4" id="KW-1133">Transmembrane helix</keyword>
<keyword evidence="2" id="KW-1015">Disulfide bond</keyword>
<evidence type="ECO:0000313" key="7">
    <source>
        <dbReference type="EMBL" id="KAK2644257.1"/>
    </source>
</evidence>
<dbReference type="InterPro" id="IPR003609">
    <property type="entry name" value="Pan_app"/>
</dbReference>
<dbReference type="InterPro" id="IPR011009">
    <property type="entry name" value="Kinase-like_dom_sf"/>
</dbReference>
<keyword evidence="4" id="KW-0812">Transmembrane</keyword>
<evidence type="ECO:0000256" key="2">
    <source>
        <dbReference type="ARBA" id="ARBA00023157"/>
    </source>
</evidence>
<dbReference type="InterPro" id="IPR036426">
    <property type="entry name" value="Bulb-type_lectin_dom_sf"/>
</dbReference>
<sequence length="528" mass="59452">MELRSRRILFVIVILLSGFYTYLGTAIDTITASQPNRDPETIISNGSDFILGFFSPGISSNRYVGIWYNKKSEPVIWVANRNKPLHDASGVVSISEDGNLVVLNGQNEVLWSSNVSNSVTNVSAQLLDTGNLVLHDLTTGISIWESFQEPTNTFLAGMELSSHMRTGPIVQLRSWKSPSDPSPGSFSFGIGSSDIPEGFIWKDSQVYWRTGPWNGQLFIGIPLMYSSYIDGFQLLADGQTGFVNFSYSFPNTSMFFVLTTLGILEERDWDDKKNDWEVTFWSRETECDVYGWCGTFGSCNPEKKPICSCLRGFEPKDMEQWSRGNWTNGCVRKRPLLCDRINKTGEVAKEDGFLKLEMMKLPYFAERLPIPVADCREYCLNNCSCIAYAYDAGIGCMIWTVSLIDILKFPKGGPDLYIRLARSELEKDNKVVVIVPVVAGIITCAIFTFFLWRWMAKHKTVKDKSRALLLDRDDTCSVENFNEVELQELQDLPLFDLETLATATNNFYLTNKLGQGGFGPVYKVTLAD</sequence>
<proteinExistence type="predicted"/>
<keyword evidence="1" id="KW-0732">Signal</keyword>
<dbReference type="Gene3D" id="3.30.200.20">
    <property type="entry name" value="Phosphorylase Kinase, domain 1"/>
    <property type="match status" value="1"/>
</dbReference>
<evidence type="ECO:0000256" key="3">
    <source>
        <dbReference type="ARBA" id="ARBA00023180"/>
    </source>
</evidence>
<dbReference type="GO" id="GO:0048544">
    <property type="term" value="P:recognition of pollen"/>
    <property type="evidence" value="ECO:0007669"/>
    <property type="project" value="InterPro"/>
</dbReference>
<dbReference type="Pfam" id="PF00954">
    <property type="entry name" value="S_locus_glycop"/>
    <property type="match status" value="1"/>
</dbReference>
<keyword evidence="4" id="KW-0472">Membrane</keyword>
<evidence type="ECO:0000256" key="4">
    <source>
        <dbReference type="SAM" id="Phobius"/>
    </source>
</evidence>
<dbReference type="CDD" id="cd00028">
    <property type="entry name" value="B_lectin"/>
    <property type="match status" value="1"/>
</dbReference>